<gene>
    <name evidence="2" type="ORF">EDC61_10663</name>
</gene>
<dbReference type="PROSITE" id="PS51257">
    <property type="entry name" value="PROKAR_LIPOPROTEIN"/>
    <property type="match status" value="1"/>
</dbReference>
<reference evidence="2 3" key="1">
    <citation type="submission" date="2019-03" db="EMBL/GenBank/DDBJ databases">
        <title>Genomic Encyclopedia of Type Strains, Phase IV (KMG-IV): sequencing the most valuable type-strain genomes for metagenomic binning, comparative biology and taxonomic classification.</title>
        <authorList>
            <person name="Goeker M."/>
        </authorList>
    </citation>
    <scope>NUCLEOTIDE SEQUENCE [LARGE SCALE GENOMIC DNA]</scope>
    <source>
        <strain evidence="2 3">DSM 103923</strain>
    </source>
</reference>
<sequence>MRHAFIALIAALSLTGCANTSEWLSSEPVTHYKTDPASAKLNAPGWVGENLTLTCMKRNDNRMVDEAKQQECLYISVEASSLSKVADKVADKGKKRELVDFLVSVSDMNCSTFMHRVFANKGGMDFSKGVMSDLANAISAGTVHANPATSATFSGANIILGHTVDNLASAYYLNKSFQALEAAILAERTEQKTAILKRLKAANEPYSLYAILSDIRSYDDACSFRGGLSRLAKLAEGSKNTEEAALKSLLGQ</sequence>
<dbReference type="AlphaFoldDB" id="A0A4R3JVQ7"/>
<evidence type="ECO:0008006" key="4">
    <source>
        <dbReference type="Google" id="ProtNLM"/>
    </source>
</evidence>
<accession>A0A4R3JVQ7</accession>
<keyword evidence="3" id="KW-1185">Reference proteome</keyword>
<protein>
    <recommendedName>
        <fullName evidence="4">Lipoprotein</fullName>
    </recommendedName>
</protein>
<feature type="chain" id="PRO_5020313967" description="Lipoprotein" evidence="1">
    <location>
        <begin position="19"/>
        <end position="252"/>
    </location>
</feature>
<evidence type="ECO:0000313" key="2">
    <source>
        <dbReference type="EMBL" id="TCS72148.1"/>
    </source>
</evidence>
<name>A0A4R3JVQ7_9PROT</name>
<dbReference type="Proteomes" id="UP000295135">
    <property type="component" value="Unassembled WGS sequence"/>
</dbReference>
<evidence type="ECO:0000256" key="1">
    <source>
        <dbReference type="SAM" id="SignalP"/>
    </source>
</evidence>
<dbReference type="RefSeq" id="WP_126463841.1">
    <property type="nucleotide sequence ID" value="NZ_AP018721.1"/>
</dbReference>
<organism evidence="2 3">
    <name type="scientific">Sulfuritortus calidifontis</name>
    <dbReference type="NCBI Taxonomy" id="1914471"/>
    <lineage>
        <taxon>Bacteria</taxon>
        <taxon>Pseudomonadati</taxon>
        <taxon>Pseudomonadota</taxon>
        <taxon>Betaproteobacteria</taxon>
        <taxon>Nitrosomonadales</taxon>
        <taxon>Thiobacillaceae</taxon>
        <taxon>Sulfuritortus</taxon>
    </lineage>
</organism>
<comment type="caution">
    <text evidence="2">The sequence shown here is derived from an EMBL/GenBank/DDBJ whole genome shotgun (WGS) entry which is preliminary data.</text>
</comment>
<dbReference type="EMBL" id="SLZY01000006">
    <property type="protein sequence ID" value="TCS72148.1"/>
    <property type="molecule type" value="Genomic_DNA"/>
</dbReference>
<feature type="signal peptide" evidence="1">
    <location>
        <begin position="1"/>
        <end position="18"/>
    </location>
</feature>
<keyword evidence="1" id="KW-0732">Signal</keyword>
<proteinExistence type="predicted"/>
<evidence type="ECO:0000313" key="3">
    <source>
        <dbReference type="Proteomes" id="UP000295135"/>
    </source>
</evidence>